<feature type="transmembrane region" description="Helical" evidence="7">
    <location>
        <begin position="183"/>
        <end position="208"/>
    </location>
</feature>
<keyword evidence="4 7" id="KW-0812">Transmembrane</keyword>
<reference evidence="10 11" key="1">
    <citation type="submission" date="2019-10" db="EMBL/GenBank/DDBJ databases">
        <title>Georgenia wutianyii sp. nov. and Georgenia yuyongxinii sp. nov. isolated from plateau pika (Ochotona curzoniae) in the Qinghai-Tibet plateau of China.</title>
        <authorList>
            <person name="Tian Z."/>
        </authorList>
    </citation>
    <scope>NUCLEOTIDE SEQUENCE [LARGE SCALE GENOMIC DNA]</scope>
    <source>
        <strain evidence="10 11">JCM 19765</strain>
    </source>
</reference>
<feature type="domain" description="ABC transmembrane type-1" evidence="9">
    <location>
        <begin position="97"/>
        <end position="308"/>
    </location>
</feature>
<keyword evidence="6 7" id="KW-0472">Membrane</keyword>
<dbReference type="AlphaFoldDB" id="A0A6N7EG13"/>
<accession>A0A6N7EG13</accession>
<dbReference type="CDD" id="cd06261">
    <property type="entry name" value="TM_PBP2"/>
    <property type="match status" value="1"/>
</dbReference>
<dbReference type="GO" id="GO:0005886">
    <property type="term" value="C:plasma membrane"/>
    <property type="evidence" value="ECO:0007669"/>
    <property type="project" value="UniProtKB-SubCell"/>
</dbReference>
<keyword evidence="5 7" id="KW-1133">Transmembrane helix</keyword>
<feature type="transmembrane region" description="Helical" evidence="7">
    <location>
        <begin position="228"/>
        <end position="246"/>
    </location>
</feature>
<name>A0A6N7EG13_9MICO</name>
<dbReference type="PROSITE" id="PS50928">
    <property type="entry name" value="ABC_TM1"/>
    <property type="match status" value="1"/>
</dbReference>
<dbReference type="EMBL" id="WHPC01000002">
    <property type="protein sequence ID" value="MPV35615.1"/>
    <property type="molecule type" value="Genomic_DNA"/>
</dbReference>
<evidence type="ECO:0000313" key="10">
    <source>
        <dbReference type="EMBL" id="MPV35615.1"/>
    </source>
</evidence>
<protein>
    <submittedName>
        <fullName evidence="10">ABC transporter permease subunit</fullName>
    </submittedName>
</protein>
<dbReference type="InterPro" id="IPR051393">
    <property type="entry name" value="ABC_transporter_permease"/>
</dbReference>
<evidence type="ECO:0000313" key="11">
    <source>
        <dbReference type="Proteomes" id="UP000437709"/>
    </source>
</evidence>
<dbReference type="Proteomes" id="UP000437709">
    <property type="component" value="Unassembled WGS sequence"/>
</dbReference>
<comment type="subcellular location">
    <subcellularLocation>
        <location evidence="1 7">Cell membrane</location>
        <topology evidence="1 7">Multi-pass membrane protein</topology>
    </subcellularLocation>
</comment>
<keyword evidence="2 7" id="KW-0813">Transport</keyword>
<feature type="transmembrane region" description="Helical" evidence="7">
    <location>
        <begin position="290"/>
        <end position="312"/>
    </location>
</feature>
<dbReference type="GO" id="GO:0055085">
    <property type="term" value="P:transmembrane transport"/>
    <property type="evidence" value="ECO:0007669"/>
    <property type="project" value="InterPro"/>
</dbReference>
<dbReference type="OrthoDB" id="9805974at2"/>
<dbReference type="Gene3D" id="1.10.3720.10">
    <property type="entry name" value="MetI-like"/>
    <property type="match status" value="1"/>
</dbReference>
<organism evidence="10 11">
    <name type="scientific">Georgenia subflava</name>
    <dbReference type="NCBI Taxonomy" id="1622177"/>
    <lineage>
        <taxon>Bacteria</taxon>
        <taxon>Bacillati</taxon>
        <taxon>Actinomycetota</taxon>
        <taxon>Actinomycetes</taxon>
        <taxon>Micrococcales</taxon>
        <taxon>Bogoriellaceae</taxon>
        <taxon>Georgenia</taxon>
    </lineage>
</organism>
<proteinExistence type="inferred from homology"/>
<keyword evidence="11" id="KW-1185">Reference proteome</keyword>
<dbReference type="PANTHER" id="PTHR30193:SF37">
    <property type="entry name" value="INNER MEMBRANE ABC TRANSPORTER PERMEASE PROTEIN YCJO"/>
    <property type="match status" value="1"/>
</dbReference>
<comment type="caution">
    <text evidence="10">The sequence shown here is derived from an EMBL/GenBank/DDBJ whole genome shotgun (WGS) entry which is preliminary data.</text>
</comment>
<feature type="transmembrane region" description="Helical" evidence="7">
    <location>
        <begin position="134"/>
        <end position="154"/>
    </location>
</feature>
<evidence type="ECO:0000256" key="3">
    <source>
        <dbReference type="ARBA" id="ARBA00022475"/>
    </source>
</evidence>
<comment type="similarity">
    <text evidence="7">Belongs to the binding-protein-dependent transport system permease family.</text>
</comment>
<evidence type="ECO:0000259" key="9">
    <source>
        <dbReference type="PROSITE" id="PS50928"/>
    </source>
</evidence>
<gene>
    <name evidence="10" type="ORF">GB881_00880</name>
</gene>
<dbReference type="RefSeq" id="WP_152195968.1">
    <property type="nucleotide sequence ID" value="NZ_VUKD01000004.1"/>
</dbReference>
<evidence type="ECO:0000256" key="5">
    <source>
        <dbReference type="ARBA" id="ARBA00022989"/>
    </source>
</evidence>
<feature type="transmembrane region" description="Helical" evidence="7">
    <location>
        <begin position="101"/>
        <end position="122"/>
    </location>
</feature>
<dbReference type="SUPFAM" id="SSF161098">
    <property type="entry name" value="MetI-like"/>
    <property type="match status" value="1"/>
</dbReference>
<feature type="region of interest" description="Disordered" evidence="8">
    <location>
        <begin position="1"/>
        <end position="31"/>
    </location>
</feature>
<evidence type="ECO:0000256" key="4">
    <source>
        <dbReference type="ARBA" id="ARBA00022692"/>
    </source>
</evidence>
<dbReference type="Pfam" id="PF00528">
    <property type="entry name" value="BPD_transp_1"/>
    <property type="match status" value="1"/>
</dbReference>
<evidence type="ECO:0000256" key="8">
    <source>
        <dbReference type="SAM" id="MobiDB-lite"/>
    </source>
</evidence>
<dbReference type="InterPro" id="IPR035906">
    <property type="entry name" value="MetI-like_sf"/>
</dbReference>
<evidence type="ECO:0000256" key="6">
    <source>
        <dbReference type="ARBA" id="ARBA00023136"/>
    </source>
</evidence>
<sequence length="317" mass="35327">MTLTQDRASRQRDKLSSGAARPGRPRSVGAARRRHNAMTGLLFVLPMLTLFIVFRYVPVLGAIGMSFTDFDIAGNWEPIGAENYRRLATDPLFWQSLRATVLYSAIFVPTIIVVSLVVALLLNRLLWRPGLFRGALFIPYVTSFVMASIVWGWLFKIDGLINAFLELFGIGPLGFLQDSRLVLASLATVATWKGFAYSMLILLAGLKGISPEILEASRIDGANRWQEFWRITLPLLKPVLLFVVVIETIMAFQTFDTVYVMTGGGPVNASYVLVYMLYDQAFVFLDFGYAATIGIALFVIVLAISLIQRLVLDRSNK</sequence>
<dbReference type="InterPro" id="IPR000515">
    <property type="entry name" value="MetI-like"/>
</dbReference>
<evidence type="ECO:0000256" key="2">
    <source>
        <dbReference type="ARBA" id="ARBA00022448"/>
    </source>
</evidence>
<evidence type="ECO:0000256" key="7">
    <source>
        <dbReference type="RuleBase" id="RU363032"/>
    </source>
</evidence>
<evidence type="ECO:0000256" key="1">
    <source>
        <dbReference type="ARBA" id="ARBA00004651"/>
    </source>
</evidence>
<dbReference type="PANTHER" id="PTHR30193">
    <property type="entry name" value="ABC TRANSPORTER PERMEASE PROTEIN"/>
    <property type="match status" value="1"/>
</dbReference>
<keyword evidence="3" id="KW-1003">Cell membrane</keyword>
<feature type="transmembrane region" description="Helical" evidence="7">
    <location>
        <begin position="36"/>
        <end position="57"/>
    </location>
</feature>